<sequence>MNKTVKELIEENIDEETGWFNQEINYYHLLNNILQAHEESIKIYADIVQKVSYECKEKLEEKDKEIMELEKHCLCKYCYELHLHIKPIEKKDQKMDVNSKWN</sequence>
<evidence type="ECO:0000313" key="2">
    <source>
        <dbReference type="Proteomes" id="UP000031565"/>
    </source>
</evidence>
<name>A0A2P6FG57_9MOLU</name>
<keyword evidence="2" id="KW-1185">Reference proteome</keyword>
<gene>
    <name evidence="1" type="ORF">SMSRO_SF023670</name>
</gene>
<protein>
    <submittedName>
        <fullName evidence="1">Uncharacterized protein</fullName>
    </submittedName>
</protein>
<organism evidence="1 2">
    <name type="scientific">Spiroplasma poulsonii</name>
    <dbReference type="NCBI Taxonomy" id="2138"/>
    <lineage>
        <taxon>Bacteria</taxon>
        <taxon>Bacillati</taxon>
        <taxon>Mycoplasmatota</taxon>
        <taxon>Mollicutes</taxon>
        <taxon>Entomoplasmatales</taxon>
        <taxon>Spiroplasmataceae</taxon>
        <taxon>Spiroplasma</taxon>
    </lineage>
</organism>
<reference evidence="1 2" key="1">
    <citation type="journal article" date="2015" name="MBio">
        <title>Genome sequence of the Drosophila melanogaster male-killing Spiroplasma strain MSRO endosymbiont.</title>
        <authorList>
            <person name="Paredes J.C."/>
            <person name="Herren J.K."/>
            <person name="Schupfer F."/>
            <person name="Marin R."/>
            <person name="Claverol S."/>
            <person name="Kuo C.H."/>
            <person name="Lemaitre B."/>
            <person name="Beven L."/>
        </authorList>
    </citation>
    <scope>NUCLEOTIDE SEQUENCE [LARGE SCALE GENOMIC DNA]</scope>
    <source>
        <strain evidence="1 2">MSRO</strain>
    </source>
</reference>
<comment type="caution">
    <text evidence="1">The sequence shown here is derived from an EMBL/GenBank/DDBJ whole genome shotgun (WGS) entry which is preliminary data.</text>
</comment>
<dbReference type="Proteomes" id="UP000031565">
    <property type="component" value="Unassembled WGS sequence"/>
</dbReference>
<dbReference type="RefSeq" id="WP_040094523.1">
    <property type="nucleotide sequence ID" value="NZ_CM020866.1"/>
</dbReference>
<proteinExistence type="predicted"/>
<accession>A0A2P6FG57</accession>
<dbReference type="AlphaFoldDB" id="A0A2P6FG57"/>
<dbReference type="STRING" id="2138.SMSRO_v1c21580"/>
<evidence type="ECO:0000313" key="1">
    <source>
        <dbReference type="EMBL" id="PQM32446.1"/>
    </source>
</evidence>
<dbReference type="EMBL" id="JTLV02000001">
    <property type="protein sequence ID" value="PQM32446.1"/>
    <property type="molecule type" value="Genomic_DNA"/>
</dbReference>